<dbReference type="InterPro" id="IPR009057">
    <property type="entry name" value="Homeodomain-like_sf"/>
</dbReference>
<dbReference type="Ensembl" id="ENSOKIT00005094432.1">
    <property type="protein sequence ID" value="ENSOKIP00005088339.1"/>
    <property type="gene ID" value="ENSOKIG00005038532.1"/>
</dbReference>
<organism evidence="1 2">
    <name type="scientific">Oncorhynchus kisutch</name>
    <name type="common">Coho salmon</name>
    <name type="synonym">Salmo kisutch</name>
    <dbReference type="NCBI Taxonomy" id="8019"/>
    <lineage>
        <taxon>Eukaryota</taxon>
        <taxon>Metazoa</taxon>
        <taxon>Chordata</taxon>
        <taxon>Craniata</taxon>
        <taxon>Vertebrata</taxon>
        <taxon>Euteleostomi</taxon>
        <taxon>Actinopterygii</taxon>
        <taxon>Neopterygii</taxon>
        <taxon>Teleostei</taxon>
        <taxon>Protacanthopterygii</taxon>
        <taxon>Salmoniformes</taxon>
        <taxon>Salmonidae</taxon>
        <taxon>Salmoninae</taxon>
        <taxon>Oncorhynchus</taxon>
    </lineage>
</organism>
<keyword evidence="2" id="KW-1185">Reference proteome</keyword>
<protein>
    <recommendedName>
        <fullName evidence="3">Transposase</fullName>
    </recommendedName>
</protein>
<sequence length="130" mass="15752">MLTERMSTRAVAREFYVNFSTISRLQRRFREFGSTSNRPHNLRPRVTMPAQDRHIRLYLWDRVRPATWTADETLRSISVWIKTLLWVKTHSDWLGQAHQWVDDNLFNFLHQTYYFAACHDENCRNSLHKK</sequence>
<dbReference type="AlphaFoldDB" id="A0A8C7JIV9"/>
<dbReference type="SUPFAM" id="SSF46689">
    <property type="entry name" value="Homeodomain-like"/>
    <property type="match status" value="1"/>
</dbReference>
<reference evidence="1" key="2">
    <citation type="submission" date="2025-09" db="UniProtKB">
        <authorList>
            <consortium name="Ensembl"/>
        </authorList>
    </citation>
    <scope>IDENTIFICATION</scope>
</reference>
<evidence type="ECO:0000313" key="1">
    <source>
        <dbReference type="Ensembl" id="ENSOKIP00005088339.1"/>
    </source>
</evidence>
<dbReference type="Proteomes" id="UP000694557">
    <property type="component" value="Unassembled WGS sequence"/>
</dbReference>
<dbReference type="GeneTree" id="ENSGT00940000168711"/>
<evidence type="ECO:0008006" key="3">
    <source>
        <dbReference type="Google" id="ProtNLM"/>
    </source>
</evidence>
<name>A0A8C7JIV9_ONCKI</name>
<reference evidence="1" key="1">
    <citation type="submission" date="2025-08" db="UniProtKB">
        <authorList>
            <consortium name="Ensembl"/>
        </authorList>
    </citation>
    <scope>IDENTIFICATION</scope>
</reference>
<proteinExistence type="predicted"/>
<evidence type="ECO:0000313" key="2">
    <source>
        <dbReference type="Proteomes" id="UP000694557"/>
    </source>
</evidence>
<accession>A0A8C7JIV9</accession>